<name>A0A8B7BKS1_PHODC</name>
<organism evidence="3 4">
    <name type="scientific">Phoenix dactylifera</name>
    <name type="common">Date palm</name>
    <dbReference type="NCBI Taxonomy" id="42345"/>
    <lineage>
        <taxon>Eukaryota</taxon>
        <taxon>Viridiplantae</taxon>
        <taxon>Streptophyta</taxon>
        <taxon>Embryophyta</taxon>
        <taxon>Tracheophyta</taxon>
        <taxon>Spermatophyta</taxon>
        <taxon>Magnoliopsida</taxon>
        <taxon>Liliopsida</taxon>
        <taxon>Arecaceae</taxon>
        <taxon>Coryphoideae</taxon>
        <taxon>Phoeniceae</taxon>
        <taxon>Phoenix</taxon>
    </lineage>
</organism>
<reference evidence="4" key="1">
    <citation type="submission" date="2025-08" db="UniProtKB">
        <authorList>
            <consortium name="RefSeq"/>
        </authorList>
    </citation>
    <scope>IDENTIFICATION</scope>
    <source>
        <tissue evidence="4">Young leaves</tissue>
    </source>
</reference>
<evidence type="ECO:0000313" key="3">
    <source>
        <dbReference type="Proteomes" id="UP000228380"/>
    </source>
</evidence>
<sequence length="245" mass="27642">MGLKSLSLQMIPWCFHVVGATCRPALDRGEDDDDGDLPHNTKPSSSPASPVRVIGSDGRVRIYDRPVGAAEVMKDNPRHLVCRSDSFFIGQRVPPLAAGDQLQPGHSYFLLPSHFFHSVLSFVTLAASFADSTKKPPLLRPFDIHKTPAGALQIRVSDEFLDRLRAEEEEMEEMERRGRRVCTTEALEKDYRQLVRSRSWKPKLETIRESERKRRSGGLAFGGIRRRKKRSHKASHSEEEKSAGL</sequence>
<feature type="chain" id="PRO_5034225315" evidence="2">
    <location>
        <begin position="21"/>
        <end position="245"/>
    </location>
</feature>
<dbReference type="GeneID" id="103699708"/>
<feature type="compositionally biased region" description="Basic and acidic residues" evidence="1">
    <location>
        <begin position="235"/>
        <end position="245"/>
    </location>
</feature>
<keyword evidence="2" id="KW-0732">Signal</keyword>
<feature type="region of interest" description="Disordered" evidence="1">
    <location>
        <begin position="27"/>
        <end position="51"/>
    </location>
</feature>
<dbReference type="Proteomes" id="UP000228380">
    <property type="component" value="Unplaced"/>
</dbReference>
<evidence type="ECO:0000256" key="2">
    <source>
        <dbReference type="SAM" id="SignalP"/>
    </source>
</evidence>
<keyword evidence="3" id="KW-1185">Reference proteome</keyword>
<dbReference type="RefSeq" id="XP_008779933.1">
    <property type="nucleotide sequence ID" value="XM_008781711.4"/>
</dbReference>
<dbReference type="KEGG" id="pda:103699708"/>
<dbReference type="OrthoDB" id="652082at2759"/>
<dbReference type="Pfam" id="PF14009">
    <property type="entry name" value="PADRE"/>
    <property type="match status" value="1"/>
</dbReference>
<dbReference type="InterPro" id="IPR025322">
    <property type="entry name" value="PADRE_dom"/>
</dbReference>
<dbReference type="AlphaFoldDB" id="A0A8B7BKS1"/>
<protein>
    <submittedName>
        <fullName evidence="4">Uncharacterized protein LOC103699708</fullName>
    </submittedName>
</protein>
<accession>A0A8B7BKS1</accession>
<evidence type="ECO:0000256" key="1">
    <source>
        <dbReference type="SAM" id="MobiDB-lite"/>
    </source>
</evidence>
<gene>
    <name evidence="4" type="primary">LOC103699708</name>
</gene>
<feature type="compositionally biased region" description="Basic residues" evidence="1">
    <location>
        <begin position="224"/>
        <end position="234"/>
    </location>
</feature>
<feature type="signal peptide" evidence="2">
    <location>
        <begin position="1"/>
        <end position="20"/>
    </location>
</feature>
<proteinExistence type="predicted"/>
<evidence type="ECO:0000313" key="4">
    <source>
        <dbReference type="RefSeq" id="XP_008779933.1"/>
    </source>
</evidence>
<dbReference type="PANTHER" id="PTHR33052">
    <property type="entry name" value="DUF4228 DOMAIN PROTEIN-RELATED"/>
    <property type="match status" value="1"/>
</dbReference>
<feature type="region of interest" description="Disordered" evidence="1">
    <location>
        <begin position="205"/>
        <end position="245"/>
    </location>
</feature>